<dbReference type="PANTHER" id="PTHR14614:SF156">
    <property type="entry name" value="PROTEIN-LYSINE N-METHYLTRANSFERASE EFM2"/>
    <property type="match status" value="1"/>
</dbReference>
<dbReference type="GO" id="GO:0005829">
    <property type="term" value="C:cytosol"/>
    <property type="evidence" value="ECO:0007669"/>
    <property type="project" value="TreeGrafter"/>
</dbReference>
<dbReference type="InterPro" id="IPR019410">
    <property type="entry name" value="Methyltransf_16"/>
</dbReference>
<dbReference type="STRING" id="669874.A0A1E4U3F3"/>
<accession>A0A1E4U3F3</accession>
<proteinExistence type="predicted"/>
<dbReference type="OrthoDB" id="433955at2759"/>
<dbReference type="GO" id="GO:0045905">
    <property type="term" value="P:positive regulation of translational termination"/>
    <property type="evidence" value="ECO:0007669"/>
    <property type="project" value="EnsemblFungi"/>
</dbReference>
<dbReference type="Gene3D" id="3.40.50.150">
    <property type="entry name" value="Vaccinia Virus protein VP39"/>
    <property type="match status" value="1"/>
</dbReference>
<dbReference type="Proteomes" id="UP000094236">
    <property type="component" value="Unassembled WGS sequence"/>
</dbReference>
<evidence type="ECO:0000313" key="2">
    <source>
        <dbReference type="Proteomes" id="UP000094236"/>
    </source>
</evidence>
<dbReference type="AlphaFoldDB" id="A0A1E4U3F3"/>
<dbReference type="InterPro" id="IPR029063">
    <property type="entry name" value="SAM-dependent_MTases_sf"/>
</dbReference>
<reference evidence="2" key="1">
    <citation type="submission" date="2016-05" db="EMBL/GenBank/DDBJ databases">
        <title>Comparative genomics of biotechnologically important yeasts.</title>
        <authorList>
            <consortium name="DOE Joint Genome Institute"/>
            <person name="Riley R."/>
            <person name="Haridas S."/>
            <person name="Wolfe K.H."/>
            <person name="Lopes M.R."/>
            <person name="Hittinger C.T."/>
            <person name="Goker M."/>
            <person name="Salamov A."/>
            <person name="Wisecaver J."/>
            <person name="Long T.M."/>
            <person name="Aerts A.L."/>
            <person name="Barry K."/>
            <person name="Choi C."/>
            <person name="Clum A."/>
            <person name="Coughlan A.Y."/>
            <person name="Deshpande S."/>
            <person name="Douglass A.P."/>
            <person name="Hanson S.J."/>
            <person name="Klenk H.-P."/>
            <person name="Labutti K."/>
            <person name="Lapidus A."/>
            <person name="Lindquist E."/>
            <person name="Lipzen A."/>
            <person name="Meier-Kolthoff J.P."/>
            <person name="Ohm R.A."/>
            <person name="Otillar R.P."/>
            <person name="Pangilinan J."/>
            <person name="Peng Y."/>
            <person name="Rokas A."/>
            <person name="Rosa C.A."/>
            <person name="Scheuner C."/>
            <person name="Sibirny A.A."/>
            <person name="Slot J.C."/>
            <person name="Stielow J.B."/>
            <person name="Sun H."/>
            <person name="Kurtzman C.P."/>
            <person name="Blackwell M."/>
            <person name="Grigoriev I.V."/>
            <person name="Jeffries T.W."/>
        </authorList>
    </citation>
    <scope>NUCLEOTIDE SEQUENCE [LARGE SCALE GENOMIC DNA]</scope>
    <source>
        <strain evidence="2">NRRL Y-2460</strain>
    </source>
</reference>
<gene>
    <name evidence="1" type="ORF">PACTADRAFT_48272</name>
</gene>
<dbReference type="Pfam" id="PF10294">
    <property type="entry name" value="Methyltransf_16"/>
    <property type="match status" value="1"/>
</dbReference>
<dbReference type="SUPFAM" id="SSF53335">
    <property type="entry name" value="S-adenosyl-L-methionine-dependent methyltransferases"/>
    <property type="match status" value="1"/>
</dbReference>
<evidence type="ECO:0000313" key="1">
    <source>
        <dbReference type="EMBL" id="ODV98530.1"/>
    </source>
</evidence>
<dbReference type="EMBL" id="KV454011">
    <property type="protein sequence ID" value="ODV98530.1"/>
    <property type="molecule type" value="Genomic_DNA"/>
</dbReference>
<name>A0A1E4U3F3_PACTA</name>
<organism evidence="1 2">
    <name type="scientific">Pachysolen tannophilus NRRL Y-2460</name>
    <dbReference type="NCBI Taxonomy" id="669874"/>
    <lineage>
        <taxon>Eukaryota</taxon>
        <taxon>Fungi</taxon>
        <taxon>Dikarya</taxon>
        <taxon>Ascomycota</taxon>
        <taxon>Saccharomycotina</taxon>
        <taxon>Pichiomycetes</taxon>
        <taxon>Pachysolenaceae</taxon>
        <taxon>Pachysolen</taxon>
    </lineage>
</organism>
<keyword evidence="2" id="KW-1185">Reference proteome</keyword>
<sequence length="419" mass="47898">MEEDSFDPLDFISKQKITISEDVGNDIALISDTKDEQLQNLGDLAMGDLAVHDLAVHVLDLPPISRNFPGEIIMLLLKLLAPDPIMNFGGTLVETETKTLIINDEEIISSKLKSREIDHQEFSRCLPWFENNAPTLLPGKKLALIFENLNPENLNHYLTNIISSSLDWIPDDLLKEKIWKEASLRLSENCGRTAQPEIIRKIVMKGFPEKTGKNYIQLKEPSLTSDNLGLKTWGSSLMLSQRLVSNHQNLLFEPILELGAGTGLVGITCALLGYENIFATDLPEIIENLSYNIQLNDISSNCIVEALDWSNSKHFQDLLKQKYGQNSDMFNTLILSDPIYSSKHPQWVINMIEIFLKKTEISRVLLQIPIRTNFEEEREMLWKMASDIGLHEVQFEIERGYDDFGKQKFIFKEYRWSNL</sequence>
<protein>
    <submittedName>
        <fullName evidence="1">Uncharacterized protein</fullName>
    </submittedName>
</protein>
<dbReference type="PANTHER" id="PTHR14614">
    <property type="entry name" value="HEPATOCELLULAR CARCINOMA-ASSOCIATED ANTIGEN"/>
    <property type="match status" value="1"/>
</dbReference>
<dbReference type="GO" id="GO:0016279">
    <property type="term" value="F:protein-lysine N-methyltransferase activity"/>
    <property type="evidence" value="ECO:0007669"/>
    <property type="project" value="EnsemblFungi"/>
</dbReference>